<evidence type="ECO:0000313" key="5">
    <source>
        <dbReference type="EMBL" id="RAS64244.1"/>
    </source>
</evidence>
<evidence type="ECO:0000256" key="3">
    <source>
        <dbReference type="SAM" id="SignalP"/>
    </source>
</evidence>
<dbReference type="PANTHER" id="PTHR35038:SF5">
    <property type="entry name" value="CYTOCHROME C-TYPE PROTEIN NRFB"/>
    <property type="match status" value="1"/>
</dbReference>
<proteinExistence type="predicted"/>
<dbReference type="Gene3D" id="1.10.1130.10">
    <property type="entry name" value="Flavocytochrome C3, Chain A"/>
    <property type="match status" value="1"/>
</dbReference>
<keyword evidence="1 3" id="KW-0732">Signal</keyword>
<name>A0A329E9T3_VIBDI</name>
<dbReference type="InterPro" id="IPR051829">
    <property type="entry name" value="Multiheme_Cytochr_ET"/>
</dbReference>
<feature type="chain" id="PRO_5016383662" evidence="3">
    <location>
        <begin position="33"/>
        <end position="532"/>
    </location>
</feature>
<organism evidence="5 6">
    <name type="scientific">Vibrio diazotrophicus</name>
    <dbReference type="NCBI Taxonomy" id="685"/>
    <lineage>
        <taxon>Bacteria</taxon>
        <taxon>Pseudomonadati</taxon>
        <taxon>Pseudomonadota</taxon>
        <taxon>Gammaproteobacteria</taxon>
        <taxon>Vibrionales</taxon>
        <taxon>Vibrionaceae</taxon>
        <taxon>Vibrio</taxon>
    </lineage>
</organism>
<gene>
    <name evidence="5" type="ORF">DET48_11025</name>
</gene>
<keyword evidence="2" id="KW-1133">Transmembrane helix</keyword>
<protein>
    <submittedName>
        <fullName evidence="5">Octaheme c-type cytochrome (Tetrathionate reductase family)</fullName>
    </submittedName>
</protein>
<feature type="signal peptide" evidence="3">
    <location>
        <begin position="1"/>
        <end position="32"/>
    </location>
</feature>
<dbReference type="EMBL" id="QLTR01000010">
    <property type="protein sequence ID" value="RAS64244.1"/>
    <property type="molecule type" value="Genomic_DNA"/>
</dbReference>
<keyword evidence="2" id="KW-0472">Membrane</keyword>
<dbReference type="InterPro" id="IPR023155">
    <property type="entry name" value="Cyt_c-552/4"/>
</dbReference>
<dbReference type="InterPro" id="IPR024673">
    <property type="entry name" value="Octahem_Cyt_c"/>
</dbReference>
<dbReference type="Pfam" id="PF13435">
    <property type="entry name" value="Cytochrome_C554"/>
    <property type="match status" value="1"/>
</dbReference>
<dbReference type="PANTHER" id="PTHR35038">
    <property type="entry name" value="DISSIMILATORY SULFITE REDUCTASE SIRA"/>
    <property type="match status" value="1"/>
</dbReference>
<reference evidence="5 6" key="1">
    <citation type="submission" date="2018-06" db="EMBL/GenBank/DDBJ databases">
        <title>Freshwater and sediment microbial communities from various areas in North America, analyzing microbe dynamics in response to fracking.</title>
        <authorList>
            <person name="Lamendella R."/>
        </authorList>
    </citation>
    <scope>NUCLEOTIDE SEQUENCE [LARGE SCALE GENOMIC DNA]</scope>
    <source>
        <strain evidence="5 6">99A</strain>
    </source>
</reference>
<keyword evidence="2" id="KW-0812">Transmembrane</keyword>
<dbReference type="PIRSF" id="PIRSF039014">
    <property type="entry name" value="OTR_cyc"/>
    <property type="match status" value="1"/>
</dbReference>
<evidence type="ECO:0000259" key="4">
    <source>
        <dbReference type="Pfam" id="PF13435"/>
    </source>
</evidence>
<dbReference type="Proteomes" id="UP000248729">
    <property type="component" value="Unassembled WGS sequence"/>
</dbReference>
<feature type="domain" description="Cytochrome c-552/4" evidence="4">
    <location>
        <begin position="56"/>
        <end position="135"/>
    </location>
</feature>
<dbReference type="SUPFAM" id="SSF48695">
    <property type="entry name" value="Multiheme cytochromes"/>
    <property type="match status" value="1"/>
</dbReference>
<sequence>MFGMKTITIRHSSVLLLLVTVFFTVTTSLAYASTADHQTFEQLNGPFNKAQEVTKACLECHTKAGEQIQASTHWTWEHEQISSDEIYGKKNVVNNFCISTASNEPRCTSCHTGYGWKDGQFDFTKQESIDCLVCHDQSGQYRKFPTAAGHPNYVDTEWPVGSGKILPAVDLAQSAKSVATPEVKNCGSCHFFGGGGDAVKHGDMDSSLNTASPELDVHLAKEGANLKCQDCHTTSAHITQGSRYSMNAKDTSGIDIPGHTDMSRATCESCHSTTPHQGSREAIRLNQHAENVACQTCHIPEFAREKATKTFWDWSTAGDKKRPMTKDEWGNPLYDPKKGDFVWEKNVVPEYACFNGEIDYTTVGEKVQPNADGVIELTKVQGTCGGEGTRIWPFKVMKGKQPYDVKNQLMITPHLFGKDSSAYWKSYDWAEAATAGMAASGLEFDGEMAFVGTDYHFPITHMVAPAEKALECQDCHSKDGRMAKIAGFYIPGRDDALGGNSQYLWWLVALTVLAAAIHGLLRLFSRHPQGKE</sequence>
<feature type="transmembrane region" description="Helical" evidence="2">
    <location>
        <begin position="503"/>
        <end position="524"/>
    </location>
</feature>
<comment type="caution">
    <text evidence="5">The sequence shown here is derived from an EMBL/GenBank/DDBJ whole genome shotgun (WGS) entry which is preliminary data.</text>
</comment>
<evidence type="ECO:0000313" key="6">
    <source>
        <dbReference type="Proteomes" id="UP000248729"/>
    </source>
</evidence>
<accession>A0A329E9T3</accession>
<dbReference type="AlphaFoldDB" id="A0A329E9T3"/>
<dbReference type="InterPro" id="IPR036280">
    <property type="entry name" value="Multihaem_cyt_sf"/>
</dbReference>
<dbReference type="Pfam" id="PF11783">
    <property type="entry name" value="Cytochrome_cB"/>
    <property type="match status" value="1"/>
</dbReference>
<evidence type="ECO:0000256" key="1">
    <source>
        <dbReference type="ARBA" id="ARBA00022729"/>
    </source>
</evidence>
<dbReference type="GO" id="GO:0016491">
    <property type="term" value="F:oxidoreductase activity"/>
    <property type="evidence" value="ECO:0007669"/>
    <property type="project" value="TreeGrafter"/>
</dbReference>
<evidence type="ECO:0000256" key="2">
    <source>
        <dbReference type="SAM" id="Phobius"/>
    </source>
</evidence>
<dbReference type="NCBIfam" id="TIGR04315">
    <property type="entry name" value="octaheme_Shew"/>
    <property type="match status" value="1"/>
</dbReference>